<feature type="domain" description="Transposase-associated" evidence="3">
    <location>
        <begin position="10"/>
        <end position="78"/>
    </location>
</feature>
<evidence type="ECO:0000259" key="3">
    <source>
        <dbReference type="Pfam" id="PF13963"/>
    </source>
</evidence>
<dbReference type="OrthoDB" id="910950at2759"/>
<keyword evidence="1" id="KW-0175">Coiled coil</keyword>
<feature type="coiled-coil region" evidence="1">
    <location>
        <begin position="187"/>
        <end position="236"/>
    </location>
</feature>
<proteinExistence type="predicted"/>
<dbReference type="Pfam" id="PF13963">
    <property type="entry name" value="Transpos_assoc"/>
    <property type="match status" value="1"/>
</dbReference>
<feature type="compositionally biased region" description="Basic and acidic residues" evidence="2">
    <location>
        <begin position="374"/>
        <end position="384"/>
    </location>
</feature>
<dbReference type="Proteomes" id="UP000231279">
    <property type="component" value="Unassembled WGS sequence"/>
</dbReference>
<dbReference type="AlphaFoldDB" id="A0A2G9H6U7"/>
<evidence type="ECO:0000313" key="4">
    <source>
        <dbReference type="EMBL" id="PIN13235.1"/>
    </source>
</evidence>
<dbReference type="EMBL" id="NKXS01002516">
    <property type="protein sequence ID" value="PIN13235.1"/>
    <property type="molecule type" value="Genomic_DNA"/>
</dbReference>
<feature type="region of interest" description="Disordered" evidence="2">
    <location>
        <begin position="364"/>
        <end position="384"/>
    </location>
</feature>
<reference evidence="5" key="1">
    <citation type="journal article" date="2018" name="Gigascience">
        <title>Genome assembly of the Pink Ipe (Handroanthus impetiginosus, Bignoniaceae), a highly valued, ecologically keystone Neotropical timber forest tree.</title>
        <authorList>
            <person name="Silva-Junior O.B."/>
            <person name="Grattapaglia D."/>
            <person name="Novaes E."/>
            <person name="Collevatti R.G."/>
        </authorList>
    </citation>
    <scope>NUCLEOTIDE SEQUENCE [LARGE SCALE GENOMIC DNA]</scope>
    <source>
        <strain evidence="5">cv. UFG-1</strain>
    </source>
</reference>
<feature type="region of interest" description="Disordered" evidence="2">
    <location>
        <begin position="89"/>
        <end position="112"/>
    </location>
</feature>
<evidence type="ECO:0000256" key="1">
    <source>
        <dbReference type="SAM" id="Coils"/>
    </source>
</evidence>
<evidence type="ECO:0000256" key="2">
    <source>
        <dbReference type="SAM" id="MobiDB-lite"/>
    </source>
</evidence>
<protein>
    <recommendedName>
        <fullName evidence="3">Transposase-associated domain-containing protein</fullName>
    </recommendedName>
</protein>
<comment type="caution">
    <text evidence="4">The sequence shown here is derived from an EMBL/GenBank/DDBJ whole genome shotgun (WGS) entry which is preliminary data.</text>
</comment>
<gene>
    <name evidence="4" type="ORF">CDL12_14151</name>
</gene>
<dbReference type="InterPro" id="IPR029480">
    <property type="entry name" value="Transpos_assoc"/>
</dbReference>
<accession>A0A2G9H6U7</accession>
<name>A0A2G9H6U7_9LAMI</name>
<evidence type="ECO:0000313" key="5">
    <source>
        <dbReference type="Proteomes" id="UP000231279"/>
    </source>
</evidence>
<keyword evidence="5" id="KW-1185">Reference proteome</keyword>
<organism evidence="4 5">
    <name type="scientific">Handroanthus impetiginosus</name>
    <dbReference type="NCBI Taxonomy" id="429701"/>
    <lineage>
        <taxon>Eukaryota</taxon>
        <taxon>Viridiplantae</taxon>
        <taxon>Streptophyta</taxon>
        <taxon>Embryophyta</taxon>
        <taxon>Tracheophyta</taxon>
        <taxon>Spermatophyta</taxon>
        <taxon>Magnoliopsida</taxon>
        <taxon>eudicotyledons</taxon>
        <taxon>Gunneridae</taxon>
        <taxon>Pentapetalae</taxon>
        <taxon>asterids</taxon>
        <taxon>lamiids</taxon>
        <taxon>Lamiales</taxon>
        <taxon>Bignoniaceae</taxon>
        <taxon>Crescentiina</taxon>
        <taxon>Tabebuia alliance</taxon>
        <taxon>Handroanthus</taxon>
    </lineage>
</organism>
<feature type="coiled-coil region" evidence="1">
    <location>
        <begin position="289"/>
        <end position="345"/>
    </location>
</feature>
<sequence length="384" mass="44696">MKKEIMNTDRSWMWQRLNEKGYLTEEFMQRVEEFLNSAFDDPQVAYLGQIRCPCSKCGNREFLSRMDAHIHILNNGFFGYTTKRVSPTISTEESSHNDSDSSKGYGDGSECESGLADITSVLKKPEQNIAETGWSGTSTQNLFDRSSWRDGVSGSPSKGRLYGYGRYSERVSGDLVASRFVEHDERIKELSKKLDDMHAATLKMQEEFLRRQDENKRMLKRALDENRKKEEEARKREAGLQEMVRKLIQDAGFTKHQYAGESSRDCKGRLYGYGRYSERVSGDLVASRFEEHDERIKELYKKLDDMHAATLKMQEEFLRRQDENKRMLKRALDENRKKEEEARKREAGLQEMVRKLIQDAVFTKHQYAGGSGPREQHDFDLNQQ</sequence>